<dbReference type="KEGG" id="tim:GMBLW1_33260"/>
<gene>
    <name evidence="1" type="ORF">GMBLW1_33260</name>
</gene>
<dbReference type="EMBL" id="LR586016">
    <property type="protein sequence ID" value="VIP00634.1"/>
    <property type="molecule type" value="Genomic_DNA"/>
</dbReference>
<evidence type="ECO:0000313" key="2">
    <source>
        <dbReference type="Proteomes" id="UP000464378"/>
    </source>
</evidence>
<keyword evidence="2" id="KW-1185">Reference proteome</keyword>
<sequence>MMHRIGGIPLILAILVSMVGCSPEIKPVQITGKLVVHGNPYTVGFTEQVFVVLISVSGLRAEARVGPDASFTVQGPLKGAIPAGFYRVAITTKPIPGADPTEEQAMKFDDFHPSKSPLSIEVGPTPIQTLTIDLGKKSVALQ</sequence>
<dbReference type="EMBL" id="LR593887">
    <property type="protein sequence ID" value="VTR96686.1"/>
    <property type="molecule type" value="Genomic_DNA"/>
</dbReference>
<dbReference type="InParanoid" id="A0A6C2YH00"/>
<dbReference type="Proteomes" id="UP000464378">
    <property type="component" value="Chromosome"/>
</dbReference>
<reference evidence="1" key="1">
    <citation type="submission" date="2019-04" db="EMBL/GenBank/DDBJ databases">
        <authorList>
            <consortium name="Science for Life Laboratories"/>
        </authorList>
    </citation>
    <scope>NUCLEOTIDE SEQUENCE</scope>
    <source>
        <strain evidence="1">MBLW1</strain>
    </source>
</reference>
<protein>
    <recommendedName>
        <fullName evidence="3">Lipoprotein</fullName>
    </recommendedName>
</protein>
<dbReference type="RefSeq" id="WP_162655836.1">
    <property type="nucleotide sequence ID" value="NZ_LR593887.1"/>
</dbReference>
<evidence type="ECO:0008006" key="3">
    <source>
        <dbReference type="Google" id="ProtNLM"/>
    </source>
</evidence>
<name>A0A6C2YH00_9BACT</name>
<accession>A0A6C2YH00</accession>
<proteinExistence type="predicted"/>
<evidence type="ECO:0000313" key="1">
    <source>
        <dbReference type="EMBL" id="VIP00634.1"/>
    </source>
</evidence>
<dbReference type="AlphaFoldDB" id="A0A6C2YH00"/>
<organism evidence="1">
    <name type="scientific">Tuwongella immobilis</name>
    <dbReference type="NCBI Taxonomy" id="692036"/>
    <lineage>
        <taxon>Bacteria</taxon>
        <taxon>Pseudomonadati</taxon>
        <taxon>Planctomycetota</taxon>
        <taxon>Planctomycetia</taxon>
        <taxon>Gemmatales</taxon>
        <taxon>Gemmataceae</taxon>
        <taxon>Tuwongella</taxon>
    </lineage>
</organism>
<dbReference type="PROSITE" id="PS51257">
    <property type="entry name" value="PROKAR_LIPOPROTEIN"/>
    <property type="match status" value="1"/>
</dbReference>